<dbReference type="EMBL" id="CP044222">
    <property type="protein sequence ID" value="QEW05633.1"/>
    <property type="molecule type" value="Genomic_DNA"/>
</dbReference>
<dbReference type="KEGG" id="nik:F5I99_03535"/>
<dbReference type="RefSeq" id="WP_151053677.1">
    <property type="nucleotide sequence ID" value="NZ_CP044222.1"/>
</dbReference>
<accession>A0A5J6LAR6</accession>
<name>A0A5J6LAR6_9GAMM</name>
<evidence type="ECO:0000313" key="1">
    <source>
        <dbReference type="EMBL" id="QEW05633.1"/>
    </source>
</evidence>
<evidence type="ECO:0000313" key="2">
    <source>
        <dbReference type="Proteomes" id="UP000325606"/>
    </source>
</evidence>
<protein>
    <submittedName>
        <fullName evidence="1">Uncharacterized protein</fullName>
    </submittedName>
</protein>
<keyword evidence="2" id="KW-1185">Reference proteome</keyword>
<reference evidence="1 2" key="1">
    <citation type="submission" date="2019-09" db="EMBL/GenBank/DDBJ databases">
        <title>Nitrincola iocasae sp. nov., a bacterium isolated from the sediment collected at a cold seep field in South China Sea.</title>
        <authorList>
            <person name="Zhang H."/>
            <person name="Wang H."/>
            <person name="Li C."/>
        </authorList>
    </citation>
    <scope>NUCLEOTIDE SEQUENCE [LARGE SCALE GENOMIC DNA]</scope>
    <source>
        <strain evidence="1 2">KXZD1103</strain>
    </source>
</reference>
<dbReference type="AlphaFoldDB" id="A0A5J6LAR6"/>
<sequence length="81" mass="9189">MEIQGDFNRVAGRDYYDVRLSPEASELLFSQLANMEMLTPREKALLYHFRSVGDARQASILAILADIALLWMLENNAANDD</sequence>
<gene>
    <name evidence="1" type="ORF">F5I99_03535</name>
</gene>
<dbReference type="Proteomes" id="UP000325606">
    <property type="component" value="Chromosome"/>
</dbReference>
<proteinExistence type="predicted"/>
<organism evidence="1 2">
    <name type="scientific">Nitrincola iocasae</name>
    <dbReference type="NCBI Taxonomy" id="2614693"/>
    <lineage>
        <taxon>Bacteria</taxon>
        <taxon>Pseudomonadati</taxon>
        <taxon>Pseudomonadota</taxon>
        <taxon>Gammaproteobacteria</taxon>
        <taxon>Oceanospirillales</taxon>
        <taxon>Oceanospirillaceae</taxon>
        <taxon>Nitrincola</taxon>
    </lineage>
</organism>